<dbReference type="PANTHER" id="PTHR34387">
    <property type="entry name" value="SLR1258 PROTEIN"/>
    <property type="match status" value="1"/>
</dbReference>
<reference evidence="2" key="1">
    <citation type="journal article" date="2019" name="Int. J. Syst. Evol. Microbiol.">
        <title>The Global Catalogue of Microorganisms (GCM) 10K type strain sequencing project: providing services to taxonomists for standard genome sequencing and annotation.</title>
        <authorList>
            <consortium name="The Broad Institute Genomics Platform"/>
            <consortium name="The Broad Institute Genome Sequencing Center for Infectious Disease"/>
            <person name="Wu L."/>
            <person name="Ma J."/>
        </authorList>
    </citation>
    <scope>NUCLEOTIDE SEQUENCE [LARGE SCALE GENOMIC DNA]</scope>
    <source>
        <strain evidence="2">JCM 16929</strain>
    </source>
</reference>
<name>A0ABP6ZK19_9ACTN</name>
<proteinExistence type="predicted"/>
<dbReference type="InterPro" id="IPR052022">
    <property type="entry name" value="26kDa_periplasmic_antigen"/>
</dbReference>
<dbReference type="EMBL" id="BAABAB010000006">
    <property type="protein sequence ID" value="GAA3610274.1"/>
    <property type="molecule type" value="Genomic_DNA"/>
</dbReference>
<dbReference type="RefSeq" id="WP_344801983.1">
    <property type="nucleotide sequence ID" value="NZ_BAABAB010000006.1"/>
</dbReference>
<evidence type="ECO:0000313" key="1">
    <source>
        <dbReference type="EMBL" id="GAA3610274.1"/>
    </source>
</evidence>
<gene>
    <name evidence="1" type="ORF">GCM10022236_09930</name>
</gene>
<comment type="caution">
    <text evidence="1">The sequence shown here is derived from an EMBL/GenBank/DDBJ whole genome shotgun (WGS) entry which is preliminary data.</text>
</comment>
<dbReference type="Proteomes" id="UP001501490">
    <property type="component" value="Unassembled WGS sequence"/>
</dbReference>
<organism evidence="1 2">
    <name type="scientific">Microlunatus ginsengisoli</name>
    <dbReference type="NCBI Taxonomy" id="363863"/>
    <lineage>
        <taxon>Bacteria</taxon>
        <taxon>Bacillati</taxon>
        <taxon>Actinomycetota</taxon>
        <taxon>Actinomycetes</taxon>
        <taxon>Propionibacteriales</taxon>
        <taxon>Propionibacteriaceae</taxon>
        <taxon>Microlunatus</taxon>
    </lineage>
</organism>
<accession>A0ABP6ZK19</accession>
<evidence type="ECO:0000313" key="2">
    <source>
        <dbReference type="Proteomes" id="UP001501490"/>
    </source>
</evidence>
<keyword evidence="2" id="KW-1185">Reference proteome</keyword>
<dbReference type="Gene3D" id="3.30.70.2970">
    <property type="entry name" value="Protein of unknown function (DUF541), domain 2"/>
    <property type="match status" value="1"/>
</dbReference>
<dbReference type="Pfam" id="PF04402">
    <property type="entry name" value="SIMPL"/>
    <property type="match status" value="1"/>
</dbReference>
<dbReference type="Gene3D" id="3.30.110.170">
    <property type="entry name" value="Protein of unknown function (DUF541), domain 1"/>
    <property type="match status" value="1"/>
</dbReference>
<dbReference type="PANTHER" id="PTHR34387:SF2">
    <property type="entry name" value="SLR1258 PROTEIN"/>
    <property type="match status" value="1"/>
</dbReference>
<sequence>MSSPVVTVRGEATSQVPPELATISAAVSASGPTSDQVARALASGSERLAEVVDRFAAAVERSSTSGLWIHPVTDHRNAAKVTGYRGSVGREVVVHDFTRLSDLVLALSALPGTEIGGPWWSLRPDSGVHRDVRLAAIADGRRRADDYAAAFGARVTELLEIADQAPGMGHPMAREMMFASAKGGPPEASFDFEPQPQSVSGQVTLRFAITSPVLAE</sequence>
<protein>
    <recommendedName>
        <fullName evidence="3">SIMPL domain-containing protein</fullName>
    </recommendedName>
</protein>
<dbReference type="InterPro" id="IPR007497">
    <property type="entry name" value="SIMPL/DUF541"/>
</dbReference>
<evidence type="ECO:0008006" key="3">
    <source>
        <dbReference type="Google" id="ProtNLM"/>
    </source>
</evidence>